<keyword evidence="1" id="KW-0812">Transmembrane</keyword>
<protein>
    <submittedName>
        <fullName evidence="2">Nickel transport protein</fullName>
    </submittedName>
</protein>
<proteinExistence type="predicted"/>
<evidence type="ECO:0000313" key="2">
    <source>
        <dbReference type="EMBL" id="SDJ05389.1"/>
    </source>
</evidence>
<sequence length="188" mass="21046">MFNKLNQSILLLLLLAVLLFLTSAVLAHGVHLDAYVEGNKIIAEASFSDGAAIKNSEINIYDEHGYLLNTYQTDENGIVEFKIPVLEDLKLVLNDNLGHQDQYIVKRSKLPAEFQSSNPESKMEAVNDVSEEQLRIIVSEELDKKLAPINHDLDQLSNSGPGMTEIIGGIGYIFGLMGLYFYFKKREN</sequence>
<gene>
    <name evidence="2" type="ORF">SAMN04515654_12515</name>
</gene>
<dbReference type="RefSeq" id="WP_089716931.1">
    <property type="nucleotide sequence ID" value="NZ_FNEH01000025.1"/>
</dbReference>
<accession>A0A1G8QKQ1</accession>
<dbReference type="Proteomes" id="UP000198945">
    <property type="component" value="Unassembled WGS sequence"/>
</dbReference>
<name>A0A1G8QKQ1_9FIRM</name>
<dbReference type="EMBL" id="FNEH01000025">
    <property type="protein sequence ID" value="SDJ05389.1"/>
    <property type="molecule type" value="Genomic_DNA"/>
</dbReference>
<reference evidence="2 3" key="1">
    <citation type="submission" date="2016-10" db="EMBL/GenBank/DDBJ databases">
        <authorList>
            <person name="de Groot N.N."/>
        </authorList>
    </citation>
    <scope>NUCLEOTIDE SEQUENCE [LARGE SCALE GENOMIC DNA]</scope>
    <source>
        <strain evidence="2 3">WG7</strain>
    </source>
</reference>
<evidence type="ECO:0000313" key="3">
    <source>
        <dbReference type="Proteomes" id="UP000198945"/>
    </source>
</evidence>
<dbReference type="AlphaFoldDB" id="A0A1G8QKQ1"/>
<keyword evidence="1" id="KW-1133">Transmembrane helix</keyword>
<evidence type="ECO:0000256" key="1">
    <source>
        <dbReference type="SAM" id="Phobius"/>
    </source>
</evidence>
<feature type="transmembrane region" description="Helical" evidence="1">
    <location>
        <begin position="166"/>
        <end position="183"/>
    </location>
</feature>
<organism evidence="2 3">
    <name type="scientific">Halanaerobium congolense</name>
    <dbReference type="NCBI Taxonomy" id="54121"/>
    <lineage>
        <taxon>Bacteria</taxon>
        <taxon>Bacillati</taxon>
        <taxon>Bacillota</taxon>
        <taxon>Clostridia</taxon>
        <taxon>Halanaerobiales</taxon>
        <taxon>Halanaerobiaceae</taxon>
        <taxon>Halanaerobium</taxon>
    </lineage>
</organism>
<keyword evidence="1" id="KW-0472">Membrane</keyword>